<keyword evidence="3" id="KW-1185">Reference proteome</keyword>
<comment type="caution">
    <text evidence="2">The sequence shown here is derived from an EMBL/GenBank/DDBJ whole genome shotgun (WGS) entry which is preliminary data.</text>
</comment>
<dbReference type="Proteomes" id="UP001153076">
    <property type="component" value="Unassembled WGS sequence"/>
</dbReference>
<protein>
    <recommendedName>
        <fullName evidence="4">Reverse transcriptase zinc-binding domain-containing protein</fullName>
    </recommendedName>
</protein>
<organism evidence="2 3">
    <name type="scientific">Carnegiea gigantea</name>
    <dbReference type="NCBI Taxonomy" id="171969"/>
    <lineage>
        <taxon>Eukaryota</taxon>
        <taxon>Viridiplantae</taxon>
        <taxon>Streptophyta</taxon>
        <taxon>Embryophyta</taxon>
        <taxon>Tracheophyta</taxon>
        <taxon>Spermatophyta</taxon>
        <taxon>Magnoliopsida</taxon>
        <taxon>eudicotyledons</taxon>
        <taxon>Gunneridae</taxon>
        <taxon>Pentapetalae</taxon>
        <taxon>Caryophyllales</taxon>
        <taxon>Cactineae</taxon>
        <taxon>Cactaceae</taxon>
        <taxon>Cactoideae</taxon>
        <taxon>Echinocereeae</taxon>
        <taxon>Carnegiea</taxon>
    </lineage>
</organism>
<feature type="region of interest" description="Disordered" evidence="1">
    <location>
        <begin position="19"/>
        <end position="38"/>
    </location>
</feature>
<evidence type="ECO:0000313" key="2">
    <source>
        <dbReference type="EMBL" id="KAJ8421451.1"/>
    </source>
</evidence>
<evidence type="ECO:0000256" key="1">
    <source>
        <dbReference type="SAM" id="MobiDB-lite"/>
    </source>
</evidence>
<sequence length="340" mass="39336">MRYLVRLQSEHVPILISTKGQSDWREQNPSDSKQPSMAKVGWRMIQDSKALWTRVLGHKYCKGRLDLECPKICRNPFNLAILPKGTSHAVGNGQCTLFWLHKLATYKPLMELTDQPVSSAEQSKKVAEYWSHDMGWRWNELEEVLPQTILNRIAGIQVIRIRELVTNYFGKGHHREIFPSTINLIRGVESPFDQGTWQTIWKVKVPQKMKVLLWPVSYDALLSNENREWIHRNITLVSTGANWPIKFVTIVWWLWRWQNDKCFGRASYIPMDILHEVAQYHHCHETRSFGGLRTNPSGMGSVEHRWFLEEQPGTGRRGWCILRLERGVAGGLCGKNEGGG</sequence>
<evidence type="ECO:0008006" key="4">
    <source>
        <dbReference type="Google" id="ProtNLM"/>
    </source>
</evidence>
<gene>
    <name evidence="2" type="ORF">Cgig2_005309</name>
</gene>
<name>A0A9Q1GIR6_9CARY</name>
<reference evidence="2" key="1">
    <citation type="submission" date="2022-04" db="EMBL/GenBank/DDBJ databases">
        <title>Carnegiea gigantea Genome sequencing and assembly v2.</title>
        <authorList>
            <person name="Copetti D."/>
            <person name="Sanderson M.J."/>
            <person name="Burquez A."/>
            <person name="Wojciechowski M.F."/>
        </authorList>
    </citation>
    <scope>NUCLEOTIDE SEQUENCE</scope>
    <source>
        <strain evidence="2">SGP5-SGP5p</strain>
        <tissue evidence="2">Aerial part</tissue>
    </source>
</reference>
<dbReference type="AlphaFoldDB" id="A0A9Q1GIR6"/>
<proteinExistence type="predicted"/>
<evidence type="ECO:0000313" key="3">
    <source>
        <dbReference type="Proteomes" id="UP001153076"/>
    </source>
</evidence>
<accession>A0A9Q1GIR6</accession>
<dbReference type="EMBL" id="JAKOGI010002715">
    <property type="protein sequence ID" value="KAJ8421451.1"/>
    <property type="molecule type" value="Genomic_DNA"/>
</dbReference>
<dbReference type="OrthoDB" id="1752140at2759"/>